<reference evidence="10" key="1">
    <citation type="journal article" date="2014" name="Int. J. Syst. Evol. Microbiol.">
        <title>Complete genome sequence of Corynebacterium casei LMG S-19264T (=DSM 44701T), isolated from a smear-ripened cheese.</title>
        <authorList>
            <consortium name="US DOE Joint Genome Institute (JGI-PGF)"/>
            <person name="Walter F."/>
            <person name="Albersmeier A."/>
            <person name="Kalinowski J."/>
            <person name="Ruckert C."/>
        </authorList>
    </citation>
    <scope>NUCLEOTIDE SEQUENCE</scope>
    <source>
        <strain evidence="10">JCM 14371</strain>
    </source>
</reference>
<evidence type="ECO:0000256" key="9">
    <source>
        <dbReference type="HAMAP-Rule" id="MF_00115"/>
    </source>
</evidence>
<dbReference type="EMBL" id="BMOE01000004">
    <property type="protein sequence ID" value="GGJ72978.1"/>
    <property type="molecule type" value="Genomic_DNA"/>
</dbReference>
<evidence type="ECO:0000256" key="3">
    <source>
        <dbReference type="ARBA" id="ARBA00022475"/>
    </source>
</evidence>
<gene>
    <name evidence="9" type="primary">mscL</name>
    <name evidence="10" type="ORF">GCM10008939_16690</name>
</gene>
<comment type="subunit">
    <text evidence="9">Homopentamer.</text>
</comment>
<evidence type="ECO:0000256" key="5">
    <source>
        <dbReference type="ARBA" id="ARBA00022989"/>
    </source>
</evidence>
<comment type="subcellular location">
    <subcellularLocation>
        <location evidence="9">Cell membrane</location>
        <topology evidence="9">Multi-pass membrane protein</topology>
    </subcellularLocation>
    <subcellularLocation>
        <location evidence="1">Membrane</location>
        <topology evidence="1">Multi-pass membrane protein</topology>
    </subcellularLocation>
</comment>
<dbReference type="Proteomes" id="UP000635726">
    <property type="component" value="Unassembled WGS sequence"/>
</dbReference>
<proteinExistence type="inferred from homology"/>
<evidence type="ECO:0000313" key="10">
    <source>
        <dbReference type="EMBL" id="GGJ72978.1"/>
    </source>
</evidence>
<keyword evidence="8 9" id="KW-0407">Ion channel</keyword>
<dbReference type="GO" id="GO:0005886">
    <property type="term" value="C:plasma membrane"/>
    <property type="evidence" value="ECO:0007669"/>
    <property type="project" value="UniProtKB-SubCell"/>
</dbReference>
<evidence type="ECO:0000313" key="11">
    <source>
        <dbReference type="Proteomes" id="UP000635726"/>
    </source>
</evidence>
<dbReference type="SUPFAM" id="SSF81330">
    <property type="entry name" value="Gated mechanosensitive channel"/>
    <property type="match status" value="1"/>
</dbReference>
<reference evidence="10" key="2">
    <citation type="submission" date="2020-09" db="EMBL/GenBank/DDBJ databases">
        <authorList>
            <person name="Sun Q."/>
            <person name="Ohkuma M."/>
        </authorList>
    </citation>
    <scope>NUCLEOTIDE SEQUENCE</scope>
    <source>
        <strain evidence="10">JCM 14371</strain>
    </source>
</reference>
<evidence type="ECO:0000256" key="4">
    <source>
        <dbReference type="ARBA" id="ARBA00022692"/>
    </source>
</evidence>
<dbReference type="InterPro" id="IPR036019">
    <property type="entry name" value="MscL_channel"/>
</dbReference>
<feature type="transmembrane region" description="Helical" evidence="9">
    <location>
        <begin position="68"/>
        <end position="90"/>
    </location>
</feature>
<evidence type="ECO:0000256" key="7">
    <source>
        <dbReference type="ARBA" id="ARBA00023136"/>
    </source>
</evidence>
<dbReference type="HAMAP" id="MF_00115">
    <property type="entry name" value="MscL"/>
    <property type="match status" value="1"/>
</dbReference>
<dbReference type="PANTHER" id="PTHR30266:SF2">
    <property type="entry name" value="LARGE-CONDUCTANCE MECHANOSENSITIVE CHANNEL"/>
    <property type="match status" value="1"/>
</dbReference>
<feature type="transmembrane region" description="Helical" evidence="9">
    <location>
        <begin position="12"/>
        <end position="39"/>
    </location>
</feature>
<accession>A0A917PE98</accession>
<keyword evidence="11" id="KW-1185">Reference proteome</keyword>
<dbReference type="InterPro" id="IPR001185">
    <property type="entry name" value="MS_channel"/>
</dbReference>
<dbReference type="PANTHER" id="PTHR30266">
    <property type="entry name" value="MECHANOSENSITIVE CHANNEL MSCL"/>
    <property type="match status" value="1"/>
</dbReference>
<comment type="caution">
    <text evidence="10">The sequence shown here is derived from an EMBL/GenBank/DDBJ whole genome shotgun (WGS) entry which is preliminary data.</text>
</comment>
<organism evidence="10 11">
    <name type="scientific">Deinococcus aquiradiocola</name>
    <dbReference type="NCBI Taxonomy" id="393059"/>
    <lineage>
        <taxon>Bacteria</taxon>
        <taxon>Thermotogati</taxon>
        <taxon>Deinococcota</taxon>
        <taxon>Deinococci</taxon>
        <taxon>Deinococcales</taxon>
        <taxon>Deinococcaceae</taxon>
        <taxon>Deinococcus</taxon>
    </lineage>
</organism>
<evidence type="ECO:0000256" key="2">
    <source>
        <dbReference type="ARBA" id="ARBA00022448"/>
    </source>
</evidence>
<keyword evidence="2 9" id="KW-0813">Transport</keyword>
<evidence type="ECO:0000256" key="8">
    <source>
        <dbReference type="ARBA" id="ARBA00023303"/>
    </source>
</evidence>
<comment type="similarity">
    <text evidence="9">Belongs to the MscL family.</text>
</comment>
<sequence length="123" mass="13061">MIKGFRDFIMHGNIVDLAVAVVTGAAFAALVGAFSAAFINPLLKLVTGGGKIGGQFVINGVAFPYGDFITAVITFLITMAVIYLAVVVPYNTFRNRMTKPAAPAGPSTEEKLLTEIRDALRAR</sequence>
<keyword evidence="3 9" id="KW-1003">Cell membrane</keyword>
<dbReference type="InterPro" id="IPR037673">
    <property type="entry name" value="MSC/AndL"/>
</dbReference>
<keyword evidence="7 9" id="KW-0472">Membrane</keyword>
<dbReference type="RefSeq" id="WP_188962196.1">
    <property type="nucleotide sequence ID" value="NZ_BMOE01000004.1"/>
</dbReference>
<keyword evidence="4 9" id="KW-0812">Transmembrane</keyword>
<dbReference type="Gene3D" id="1.10.1200.120">
    <property type="entry name" value="Large-conductance mechanosensitive channel, MscL, domain 1"/>
    <property type="match status" value="1"/>
</dbReference>
<keyword evidence="6 9" id="KW-0406">Ion transport</keyword>
<protein>
    <recommendedName>
        <fullName evidence="9">Large-conductance mechanosensitive channel</fullName>
    </recommendedName>
</protein>
<keyword evidence="5 9" id="KW-1133">Transmembrane helix</keyword>
<dbReference type="GO" id="GO:0008381">
    <property type="term" value="F:mechanosensitive monoatomic ion channel activity"/>
    <property type="evidence" value="ECO:0007669"/>
    <property type="project" value="UniProtKB-UniRule"/>
</dbReference>
<dbReference type="Pfam" id="PF01741">
    <property type="entry name" value="MscL"/>
    <property type="match status" value="1"/>
</dbReference>
<evidence type="ECO:0000256" key="6">
    <source>
        <dbReference type="ARBA" id="ARBA00023065"/>
    </source>
</evidence>
<name>A0A917PE98_9DEIO</name>
<evidence type="ECO:0000256" key="1">
    <source>
        <dbReference type="ARBA" id="ARBA00004141"/>
    </source>
</evidence>
<dbReference type="NCBIfam" id="TIGR00220">
    <property type="entry name" value="mscL"/>
    <property type="match status" value="1"/>
</dbReference>
<comment type="function">
    <text evidence="9">Channel that opens in response to stretch forces in the membrane lipid bilayer. May participate in the regulation of osmotic pressure changes within the cell.</text>
</comment>
<dbReference type="AlphaFoldDB" id="A0A917PE98"/>